<keyword evidence="2 8" id="KW-0169">Cobalamin biosynthesis</keyword>
<dbReference type="PANTHER" id="PTHR43873:SF1">
    <property type="entry name" value="COBYRINATE A,C-DIAMIDE SYNTHASE"/>
    <property type="match status" value="1"/>
</dbReference>
<dbReference type="Pfam" id="PF01656">
    <property type="entry name" value="CbiA"/>
    <property type="match status" value="1"/>
</dbReference>
<evidence type="ECO:0000259" key="10">
    <source>
        <dbReference type="Pfam" id="PF07685"/>
    </source>
</evidence>
<dbReference type="InterPro" id="IPR029062">
    <property type="entry name" value="Class_I_gatase-like"/>
</dbReference>
<comment type="miscellaneous">
    <text evidence="8">The a and c carboxylates of cobyrinate are activated for nucleophilic attack via formation of a phosphorylated intermediate by ATP. CbiA catalyzes first the amidation of the c-carboxylate, and then that of the a-carboxylate.</text>
</comment>
<dbReference type="EC" id="6.3.5.11" evidence="8"/>
<keyword evidence="7 8" id="KW-0315">Glutamine amidotransferase</keyword>
<comment type="domain">
    <text evidence="8">Comprises of two domains. The C-terminal domain contains the binding site for glutamine and catalyzes the hydrolysis of this substrate to glutamate and ammonia. The N-terminal domain is anticipated to bind ATP and cobyrinate and catalyzes the ultimate synthesis of the diamide product. The ammonia produced via the glutaminase domain is probably translocated to the adjacent domain via a molecular tunnel, where it reacts with an activated intermediate.</text>
</comment>
<keyword evidence="6 8" id="KW-0460">Magnesium</keyword>
<dbReference type="InterPro" id="IPR011698">
    <property type="entry name" value="GATase_3"/>
</dbReference>
<dbReference type="PROSITE" id="PS51274">
    <property type="entry name" value="GATASE_COBBQ"/>
    <property type="match status" value="1"/>
</dbReference>
<dbReference type="GO" id="GO:0042242">
    <property type="term" value="F:cobyrinic acid a,c-diamide synthase activity"/>
    <property type="evidence" value="ECO:0007669"/>
    <property type="project" value="UniProtKB-UniRule"/>
</dbReference>
<comment type="pathway">
    <text evidence="8">Cofactor biosynthesis; adenosylcobalamin biosynthesis; cob(II)yrinate a,c-diamide from sirohydrochlorin (anaerobic route): step 10/10.</text>
</comment>
<evidence type="ECO:0000256" key="3">
    <source>
        <dbReference type="ARBA" id="ARBA00022598"/>
    </source>
</evidence>
<dbReference type="SUPFAM" id="SSF52540">
    <property type="entry name" value="P-loop containing nucleoside triphosphate hydrolases"/>
    <property type="match status" value="1"/>
</dbReference>
<dbReference type="RefSeq" id="WP_169657853.1">
    <property type="nucleotide sequence ID" value="NZ_JABANE010000044.1"/>
</dbReference>
<evidence type="ECO:0000313" key="11">
    <source>
        <dbReference type="EMBL" id="NME69584.1"/>
    </source>
</evidence>
<feature type="domain" description="CobQ/CobB/MinD/ParA nucleotide binding" evidence="9">
    <location>
        <begin position="7"/>
        <end position="189"/>
    </location>
</feature>
<dbReference type="GO" id="GO:0009236">
    <property type="term" value="P:cobalamin biosynthetic process"/>
    <property type="evidence" value="ECO:0007669"/>
    <property type="project" value="UniProtKB-UniRule"/>
</dbReference>
<reference evidence="11 12" key="1">
    <citation type="submission" date="2020-04" db="EMBL/GenBank/DDBJ databases">
        <title>Flammeovirga sp. SR4, a novel species isolated from seawater.</title>
        <authorList>
            <person name="Wang X."/>
        </authorList>
    </citation>
    <scope>NUCLEOTIDE SEQUENCE [LARGE SCALE GENOMIC DNA]</scope>
    <source>
        <strain evidence="11 12">ATCC 23126</strain>
    </source>
</reference>
<dbReference type="AlphaFoldDB" id="A0A7X9XAF8"/>
<evidence type="ECO:0000259" key="9">
    <source>
        <dbReference type="Pfam" id="PF01656"/>
    </source>
</evidence>
<dbReference type="PANTHER" id="PTHR43873">
    <property type="entry name" value="COBYRINATE A,C-DIAMIDE SYNTHASE"/>
    <property type="match status" value="1"/>
</dbReference>
<dbReference type="InterPro" id="IPR027417">
    <property type="entry name" value="P-loop_NTPase"/>
</dbReference>
<name>A0A7X9XAF8_9BACT</name>
<comment type="catalytic activity">
    <reaction evidence="8">
        <text>cob(II)yrinate + 2 L-glutamine + 2 ATP + 2 H2O = cob(II)yrinate a,c diamide + 2 L-glutamate + 2 ADP + 2 phosphate + 2 H(+)</text>
        <dbReference type="Rhea" id="RHEA:26289"/>
        <dbReference type="ChEBI" id="CHEBI:15377"/>
        <dbReference type="ChEBI" id="CHEBI:15378"/>
        <dbReference type="ChEBI" id="CHEBI:29985"/>
        <dbReference type="ChEBI" id="CHEBI:30616"/>
        <dbReference type="ChEBI" id="CHEBI:43474"/>
        <dbReference type="ChEBI" id="CHEBI:58359"/>
        <dbReference type="ChEBI" id="CHEBI:58537"/>
        <dbReference type="ChEBI" id="CHEBI:58894"/>
        <dbReference type="ChEBI" id="CHEBI:456216"/>
        <dbReference type="EC" id="6.3.5.11"/>
    </reaction>
</comment>
<evidence type="ECO:0000256" key="8">
    <source>
        <dbReference type="HAMAP-Rule" id="MF_00027"/>
    </source>
</evidence>
<dbReference type="Gene3D" id="3.40.50.880">
    <property type="match status" value="1"/>
</dbReference>
<evidence type="ECO:0000256" key="6">
    <source>
        <dbReference type="ARBA" id="ARBA00022842"/>
    </source>
</evidence>
<feature type="active site" description="Nucleophile" evidence="8">
    <location>
        <position position="323"/>
    </location>
</feature>
<dbReference type="InterPro" id="IPR002586">
    <property type="entry name" value="CobQ/CobB/MinD/ParA_Nub-bd_dom"/>
</dbReference>
<evidence type="ECO:0000256" key="7">
    <source>
        <dbReference type="ARBA" id="ARBA00022962"/>
    </source>
</evidence>
<keyword evidence="3 8" id="KW-0436">Ligase</keyword>
<dbReference type="SUPFAM" id="SSF52317">
    <property type="entry name" value="Class I glutamine amidotransferase-like"/>
    <property type="match status" value="1"/>
</dbReference>
<dbReference type="Proteomes" id="UP000576082">
    <property type="component" value="Unassembled WGS sequence"/>
</dbReference>
<dbReference type="HAMAP" id="MF_00027">
    <property type="entry name" value="CobB_CbiA"/>
    <property type="match status" value="1"/>
</dbReference>
<dbReference type="Gene3D" id="3.40.50.300">
    <property type="entry name" value="P-loop containing nucleotide triphosphate hydrolases"/>
    <property type="match status" value="2"/>
</dbReference>
<dbReference type="InterPro" id="IPR004484">
    <property type="entry name" value="CbiA/CobB_synth"/>
</dbReference>
<dbReference type="NCBIfam" id="NF002204">
    <property type="entry name" value="PRK01077.1"/>
    <property type="match status" value="1"/>
</dbReference>
<dbReference type="Pfam" id="PF07685">
    <property type="entry name" value="GATase_3"/>
    <property type="match status" value="1"/>
</dbReference>
<dbReference type="CDD" id="cd03130">
    <property type="entry name" value="GATase1_CobB"/>
    <property type="match status" value="1"/>
</dbReference>
<keyword evidence="4 8" id="KW-0547">Nucleotide-binding</keyword>
<dbReference type="GO" id="GO:0005524">
    <property type="term" value="F:ATP binding"/>
    <property type="evidence" value="ECO:0007669"/>
    <property type="project" value="UniProtKB-UniRule"/>
</dbReference>
<dbReference type="UniPathway" id="UPA00148">
    <property type="reaction ID" value="UER00231"/>
</dbReference>
<protein>
    <recommendedName>
        <fullName evidence="8">Cobyrinate a,c-diamide synthase</fullName>
        <ecNumber evidence="8">6.3.5.11</ecNumber>
    </recommendedName>
    <alternativeName>
        <fullName evidence="8">Cobyrinic acid a,c-diamide synthetase</fullName>
    </alternativeName>
</protein>
<sequence length="444" mass="49905">MKTSSFIIAAPTSNSGKTTVTLGLLRLLKNKGYSTQPFKSGPDYIDPKFHKIACGKTGINLDLFMMREEHMRSTYHELANEVNVACIEGVMGLFDGARKSEGSTAELAKKLDIPVIFVVDAKSVAYSVAPLLYGFKNFDPDLNIAGVIFNRVNTKSHYKFLEEACEDVGIKALGHVPFIEECKIPSRHLGLSIDNLSKYDQMIGKMADQMNETVAIDQLLSITQREKIVLEEKAETSNPDFKIAVAQDEGFNFSYYQNIEALKQLGTVQFFSPIHDQELPNSDLVYFPGGYPECYTQELSANTKMRESIKNYVENGGQIIAECGGMMYLGKSMVDQKGNELPMVGVFPFTSSMEAMKLTLGYRKIDIDDFTIKGHEFHYSKVHQDENVITVGTVWSAREQEVPTKIYQYKNVLASYIHFYFGEVGDLQQLLHHLQNNHVSSVKR</sequence>
<evidence type="ECO:0000256" key="5">
    <source>
        <dbReference type="ARBA" id="ARBA00022840"/>
    </source>
</evidence>
<keyword evidence="12" id="KW-1185">Reference proteome</keyword>
<comment type="caution">
    <text evidence="11">The sequence shown here is derived from an EMBL/GenBank/DDBJ whole genome shotgun (WGS) entry which is preliminary data.</text>
</comment>
<comment type="function">
    <text evidence="8">Catalyzes the ATP-dependent amidation of the two carboxylate groups at positions a and c of cobyrinate, using either L-glutamine or ammonia as the nitrogen source.</text>
</comment>
<evidence type="ECO:0000313" key="12">
    <source>
        <dbReference type="Proteomes" id="UP000576082"/>
    </source>
</evidence>
<feature type="site" description="Increases nucleophilicity of active site Cys" evidence="8">
    <location>
        <position position="418"/>
    </location>
</feature>
<evidence type="ECO:0000256" key="2">
    <source>
        <dbReference type="ARBA" id="ARBA00022573"/>
    </source>
</evidence>
<comment type="cofactor">
    <cofactor evidence="1 8">
        <name>Mg(2+)</name>
        <dbReference type="ChEBI" id="CHEBI:18420"/>
    </cofactor>
</comment>
<keyword evidence="5 8" id="KW-0067">ATP-binding</keyword>
<feature type="domain" description="CobB/CobQ-like glutamine amidotransferase" evidence="10">
    <location>
        <begin position="242"/>
        <end position="422"/>
    </location>
</feature>
<gene>
    <name evidence="8" type="primary">cbiA</name>
    <name evidence="11" type="ORF">HHU12_16520</name>
</gene>
<evidence type="ECO:0000256" key="4">
    <source>
        <dbReference type="ARBA" id="ARBA00022741"/>
    </source>
</evidence>
<comment type="similarity">
    <text evidence="8">Belongs to the CobB/CbiA family.</text>
</comment>
<evidence type="ECO:0000256" key="1">
    <source>
        <dbReference type="ARBA" id="ARBA00001946"/>
    </source>
</evidence>
<dbReference type="CDD" id="cd05388">
    <property type="entry name" value="CobB_N"/>
    <property type="match status" value="1"/>
</dbReference>
<dbReference type="NCBIfam" id="TIGR00379">
    <property type="entry name" value="cobB"/>
    <property type="match status" value="1"/>
</dbReference>
<organism evidence="11 12">
    <name type="scientific">Flammeovirga aprica JL-4</name>
    <dbReference type="NCBI Taxonomy" id="694437"/>
    <lineage>
        <taxon>Bacteria</taxon>
        <taxon>Pseudomonadati</taxon>
        <taxon>Bacteroidota</taxon>
        <taxon>Cytophagia</taxon>
        <taxon>Cytophagales</taxon>
        <taxon>Flammeovirgaceae</taxon>
        <taxon>Flammeovirga</taxon>
    </lineage>
</organism>
<dbReference type="EMBL" id="JABANE010000044">
    <property type="protein sequence ID" value="NME69584.1"/>
    <property type="molecule type" value="Genomic_DNA"/>
</dbReference>
<accession>A0A7X9XAF8</accession>
<proteinExistence type="inferred from homology"/>